<dbReference type="AlphaFoldDB" id="A0AAE0P5I2"/>
<evidence type="ECO:0000256" key="2">
    <source>
        <dbReference type="SAM" id="SignalP"/>
    </source>
</evidence>
<accession>A0AAE0P5I2</accession>
<feature type="region of interest" description="Disordered" evidence="1">
    <location>
        <begin position="135"/>
        <end position="158"/>
    </location>
</feature>
<reference evidence="3" key="2">
    <citation type="submission" date="2023-06" db="EMBL/GenBank/DDBJ databases">
        <authorList>
            <consortium name="Lawrence Berkeley National Laboratory"/>
            <person name="Haridas S."/>
            <person name="Hensen N."/>
            <person name="Bonometti L."/>
            <person name="Westerberg I."/>
            <person name="Brannstrom I.O."/>
            <person name="Guillou S."/>
            <person name="Cros-Aarteil S."/>
            <person name="Calhoun S."/>
            <person name="Kuo A."/>
            <person name="Mondo S."/>
            <person name="Pangilinan J."/>
            <person name="Riley R."/>
            <person name="LaButti K."/>
            <person name="Andreopoulos B."/>
            <person name="Lipzen A."/>
            <person name="Chen C."/>
            <person name="Yanf M."/>
            <person name="Daum C."/>
            <person name="Ng V."/>
            <person name="Clum A."/>
            <person name="Steindorff A."/>
            <person name="Ohm R."/>
            <person name="Martin F."/>
            <person name="Silar P."/>
            <person name="Natvig D."/>
            <person name="Lalanne C."/>
            <person name="Gautier V."/>
            <person name="Ament-velasquez S.L."/>
            <person name="Kruys A."/>
            <person name="Hutchinson M.I."/>
            <person name="Powell A.J."/>
            <person name="Barry K."/>
            <person name="Miller A.N."/>
            <person name="Grigoriev I.V."/>
            <person name="Debuchy R."/>
            <person name="Gladieux P."/>
            <person name="Thoren M.H."/>
            <person name="Johannesson H."/>
        </authorList>
    </citation>
    <scope>NUCLEOTIDE SEQUENCE</scope>
    <source>
        <strain evidence="3">CBS 232.78</strain>
    </source>
</reference>
<feature type="chain" id="PRO_5042043322" evidence="2">
    <location>
        <begin position="20"/>
        <end position="158"/>
    </location>
</feature>
<gene>
    <name evidence="3" type="ORF">B0H63DRAFT_27934</name>
</gene>
<organism evidence="3 4">
    <name type="scientific">Podospora didyma</name>
    <dbReference type="NCBI Taxonomy" id="330526"/>
    <lineage>
        <taxon>Eukaryota</taxon>
        <taxon>Fungi</taxon>
        <taxon>Dikarya</taxon>
        <taxon>Ascomycota</taxon>
        <taxon>Pezizomycotina</taxon>
        <taxon>Sordariomycetes</taxon>
        <taxon>Sordariomycetidae</taxon>
        <taxon>Sordariales</taxon>
        <taxon>Podosporaceae</taxon>
        <taxon>Podospora</taxon>
    </lineage>
</organism>
<comment type="caution">
    <text evidence="3">The sequence shown here is derived from an EMBL/GenBank/DDBJ whole genome shotgun (WGS) entry which is preliminary data.</text>
</comment>
<keyword evidence="4" id="KW-1185">Reference proteome</keyword>
<keyword evidence="2" id="KW-0732">Signal</keyword>
<sequence>MGAEYRMLVSLVLSWLGSAQRRVPDFQGLPAEKSPQKCFQRAIATAKAGTGSLNKSPVSPLCFGVGPAFSQPLAANSQVREASWPVHSKAARKSLGIYLQAGITQPACLERWALHHRFPPTPNFATQKVITSSFREQPEPRTQLNNNIKSNWKSKPRP</sequence>
<proteinExistence type="predicted"/>
<feature type="signal peptide" evidence="2">
    <location>
        <begin position="1"/>
        <end position="19"/>
    </location>
</feature>
<dbReference type="Proteomes" id="UP001285441">
    <property type="component" value="Unassembled WGS sequence"/>
</dbReference>
<evidence type="ECO:0000313" key="3">
    <source>
        <dbReference type="EMBL" id="KAK3393778.1"/>
    </source>
</evidence>
<reference evidence="3" key="1">
    <citation type="journal article" date="2023" name="Mol. Phylogenet. Evol.">
        <title>Genome-scale phylogeny and comparative genomics of the fungal order Sordariales.</title>
        <authorList>
            <person name="Hensen N."/>
            <person name="Bonometti L."/>
            <person name="Westerberg I."/>
            <person name="Brannstrom I.O."/>
            <person name="Guillou S."/>
            <person name="Cros-Aarteil S."/>
            <person name="Calhoun S."/>
            <person name="Haridas S."/>
            <person name="Kuo A."/>
            <person name="Mondo S."/>
            <person name="Pangilinan J."/>
            <person name="Riley R."/>
            <person name="LaButti K."/>
            <person name="Andreopoulos B."/>
            <person name="Lipzen A."/>
            <person name="Chen C."/>
            <person name="Yan M."/>
            <person name="Daum C."/>
            <person name="Ng V."/>
            <person name="Clum A."/>
            <person name="Steindorff A."/>
            <person name="Ohm R.A."/>
            <person name="Martin F."/>
            <person name="Silar P."/>
            <person name="Natvig D.O."/>
            <person name="Lalanne C."/>
            <person name="Gautier V."/>
            <person name="Ament-Velasquez S.L."/>
            <person name="Kruys A."/>
            <person name="Hutchinson M.I."/>
            <person name="Powell A.J."/>
            <person name="Barry K."/>
            <person name="Miller A.N."/>
            <person name="Grigoriev I.V."/>
            <person name="Debuchy R."/>
            <person name="Gladieux P."/>
            <person name="Hiltunen Thoren M."/>
            <person name="Johannesson H."/>
        </authorList>
    </citation>
    <scope>NUCLEOTIDE SEQUENCE</scope>
    <source>
        <strain evidence="3">CBS 232.78</strain>
    </source>
</reference>
<dbReference type="EMBL" id="JAULSW010000001">
    <property type="protein sequence ID" value="KAK3393778.1"/>
    <property type="molecule type" value="Genomic_DNA"/>
</dbReference>
<evidence type="ECO:0000256" key="1">
    <source>
        <dbReference type="SAM" id="MobiDB-lite"/>
    </source>
</evidence>
<protein>
    <submittedName>
        <fullName evidence="3">Uncharacterized protein</fullName>
    </submittedName>
</protein>
<feature type="compositionally biased region" description="Polar residues" evidence="1">
    <location>
        <begin position="135"/>
        <end position="151"/>
    </location>
</feature>
<evidence type="ECO:0000313" key="4">
    <source>
        <dbReference type="Proteomes" id="UP001285441"/>
    </source>
</evidence>
<name>A0AAE0P5I2_9PEZI</name>